<evidence type="ECO:0000313" key="4">
    <source>
        <dbReference type="Proteomes" id="UP001464923"/>
    </source>
</evidence>
<dbReference type="RefSeq" id="WP_345640260.1">
    <property type="nucleotide sequence ID" value="NZ_BAABLY010000001.1"/>
</dbReference>
<evidence type="ECO:0000256" key="2">
    <source>
        <dbReference type="SAM" id="MobiDB-lite"/>
    </source>
</evidence>
<feature type="region of interest" description="Disordered" evidence="2">
    <location>
        <begin position="1"/>
        <end position="62"/>
    </location>
</feature>
<feature type="compositionally biased region" description="Low complexity" evidence="2">
    <location>
        <begin position="35"/>
        <end position="47"/>
    </location>
</feature>
<evidence type="ECO:0000256" key="1">
    <source>
        <dbReference type="SAM" id="Coils"/>
    </source>
</evidence>
<sequence>MTDGVTDAGAEVTAEDVRDDETTRSGNAVPPAGPVPEAAVPPTTAAGLPQRAPRGGDGARSVEHTVEDLVGRLAAAEHGRDAAERRAEALAAALADARSRPAETFGMRADKVLRMAEHEAAMRRRTAETEAAQLVEAARDEAARIVDDARAEVDRLRAAGVAARRDGELVADTAASMHSHVSALRSSVREEIARLHEILGSELGRLDAPARAARGADQGERVRRPVGGPAHALRTGEAPGADGAPTVDAAAVEDHDDEAVDLPAVVLPEQREPEPPADAAPATGTAATTEGEQRTS</sequence>
<protein>
    <submittedName>
        <fullName evidence="3">Uncharacterized protein</fullName>
    </submittedName>
</protein>
<keyword evidence="4" id="KW-1185">Reference proteome</keyword>
<comment type="caution">
    <text evidence="3">The sequence shown here is derived from an EMBL/GenBank/DDBJ whole genome shotgun (WGS) entry which is preliminary data.</text>
</comment>
<feature type="compositionally biased region" description="Low complexity" evidence="2">
    <location>
        <begin position="277"/>
        <end position="290"/>
    </location>
</feature>
<evidence type="ECO:0000313" key="3">
    <source>
        <dbReference type="EMBL" id="MEQ3540461.1"/>
    </source>
</evidence>
<feature type="coiled-coil region" evidence="1">
    <location>
        <begin position="73"/>
        <end position="100"/>
    </location>
</feature>
<feature type="region of interest" description="Disordered" evidence="2">
    <location>
        <begin position="210"/>
        <end position="296"/>
    </location>
</feature>
<gene>
    <name evidence="3" type="ORF">WHI96_16705</name>
</gene>
<dbReference type="Proteomes" id="UP001464923">
    <property type="component" value="Unassembled WGS sequence"/>
</dbReference>
<name>A0ABV1JWX0_9PSEU</name>
<dbReference type="EMBL" id="JBEDNP010000009">
    <property type="protein sequence ID" value="MEQ3540461.1"/>
    <property type="molecule type" value="Genomic_DNA"/>
</dbReference>
<proteinExistence type="predicted"/>
<keyword evidence="1" id="KW-0175">Coiled coil</keyword>
<reference evidence="3 4" key="1">
    <citation type="submission" date="2024-03" db="EMBL/GenBank/DDBJ databases">
        <title>Draft genome sequence of Pseudonocardia tropica JCM 19149.</title>
        <authorList>
            <person name="Butdee W."/>
            <person name="Duangmal K."/>
        </authorList>
    </citation>
    <scope>NUCLEOTIDE SEQUENCE [LARGE SCALE GENOMIC DNA]</scope>
    <source>
        <strain evidence="3 4">JCM 19149</strain>
    </source>
</reference>
<organism evidence="3 4">
    <name type="scientific">Pseudonocardia tropica</name>
    <dbReference type="NCBI Taxonomy" id="681289"/>
    <lineage>
        <taxon>Bacteria</taxon>
        <taxon>Bacillati</taxon>
        <taxon>Actinomycetota</taxon>
        <taxon>Actinomycetes</taxon>
        <taxon>Pseudonocardiales</taxon>
        <taxon>Pseudonocardiaceae</taxon>
        <taxon>Pseudonocardia</taxon>
    </lineage>
</organism>
<accession>A0ABV1JWX0</accession>